<comment type="caution">
    <text evidence="3">The sequence shown here is derived from an EMBL/GenBank/DDBJ whole genome shotgun (WGS) entry which is preliminary data.</text>
</comment>
<evidence type="ECO:0000313" key="3">
    <source>
        <dbReference type="EMBL" id="MBT1705787.1"/>
    </source>
</evidence>
<reference evidence="3 4" key="1">
    <citation type="submission" date="2021-05" db="EMBL/GenBank/DDBJ databases">
        <title>A Polyphasic approach of four new species of the genus Ohtaekwangia: Ohtaekwangia histidinii sp. nov., Ohtaekwangia cretensis sp. nov., Ohtaekwangia indiensis sp. nov., Ohtaekwangia reichenbachii sp. nov. from diverse environment.</title>
        <authorList>
            <person name="Octaviana S."/>
        </authorList>
    </citation>
    <scope>NUCLEOTIDE SEQUENCE [LARGE SCALE GENOMIC DNA]</scope>
    <source>
        <strain evidence="3 4">PWU20</strain>
    </source>
</reference>
<proteinExistence type="predicted"/>
<evidence type="ECO:0000313" key="4">
    <source>
        <dbReference type="Proteomes" id="UP000772618"/>
    </source>
</evidence>
<dbReference type="Gene3D" id="3.40.50.2300">
    <property type="match status" value="1"/>
</dbReference>
<feature type="domain" description="Phosphotyrosine protein phosphatase I" evidence="2">
    <location>
        <begin position="52"/>
        <end position="210"/>
    </location>
</feature>
<dbReference type="PANTHER" id="PTHR43428">
    <property type="entry name" value="ARSENATE REDUCTASE"/>
    <property type="match status" value="1"/>
</dbReference>
<dbReference type="SUPFAM" id="SSF52788">
    <property type="entry name" value="Phosphotyrosine protein phosphatases I"/>
    <property type="match status" value="1"/>
</dbReference>
<evidence type="ECO:0000259" key="2">
    <source>
        <dbReference type="SMART" id="SM00226"/>
    </source>
</evidence>
<organism evidence="3 4">
    <name type="scientific">Chryseosolibacter indicus</name>
    <dbReference type="NCBI Taxonomy" id="2782351"/>
    <lineage>
        <taxon>Bacteria</taxon>
        <taxon>Pseudomonadati</taxon>
        <taxon>Bacteroidota</taxon>
        <taxon>Cytophagia</taxon>
        <taxon>Cytophagales</taxon>
        <taxon>Chryseotaleaceae</taxon>
        <taxon>Chryseosolibacter</taxon>
    </lineage>
</organism>
<dbReference type="EMBL" id="JAHESD010000068">
    <property type="protein sequence ID" value="MBT1705787.1"/>
    <property type="molecule type" value="Genomic_DNA"/>
</dbReference>
<dbReference type="Proteomes" id="UP000772618">
    <property type="component" value="Unassembled WGS sequence"/>
</dbReference>
<dbReference type="InterPro" id="IPR036196">
    <property type="entry name" value="Ptyr_pPase_sf"/>
</dbReference>
<keyword evidence="4" id="KW-1185">Reference proteome</keyword>
<evidence type="ECO:0000256" key="1">
    <source>
        <dbReference type="ARBA" id="ARBA00022849"/>
    </source>
</evidence>
<dbReference type="InterPro" id="IPR023485">
    <property type="entry name" value="Ptyr_pPase"/>
</dbReference>
<sequence>MTSIKKSVLLPSLVPTVEGLIKHFDEISVERKQILKQLTLFIENKLQQSKNIDLNFICTHNSRRSHLSQLWAQTAAYYYCIPGVTCYSGGTEATAFNHRAVKAMQEAGFAISKVSDGENPVYTVIFSEEAPGIEAFSKKYSDPINNSNDFAAVMTCSHADENCPFIPGASARIAITYDDPKIFDDTPLEAMKYKERVDQIGTEILFAFSQVKFPA</sequence>
<dbReference type="RefSeq" id="WP_254155926.1">
    <property type="nucleotide sequence ID" value="NZ_JAHESD010000068.1"/>
</dbReference>
<dbReference type="PANTHER" id="PTHR43428:SF1">
    <property type="entry name" value="ARSENATE REDUCTASE"/>
    <property type="match status" value="1"/>
</dbReference>
<dbReference type="SMART" id="SM00226">
    <property type="entry name" value="LMWPc"/>
    <property type="match status" value="1"/>
</dbReference>
<keyword evidence="1" id="KW-0059">Arsenical resistance</keyword>
<gene>
    <name evidence="3" type="ORF">KK060_21025</name>
</gene>
<protein>
    <submittedName>
        <fullName evidence="3">Protein-tyrosine-phosphatase</fullName>
    </submittedName>
</protein>
<accession>A0ABS5VY60</accession>
<name>A0ABS5VY60_9BACT</name>